<organism evidence="1 2">
    <name type="scientific">Pseudomonas phage tabernarius</name>
    <dbReference type="NCBI Taxonomy" id="2048978"/>
    <lineage>
        <taxon>Viruses</taxon>
        <taxon>Duplodnaviria</taxon>
        <taxon>Heunggongvirae</taxon>
        <taxon>Uroviricota</taxon>
        <taxon>Caudoviricetes</taxon>
        <taxon>Lindbergviridae</taxon>
        <taxon>Tabernariusvirus</taxon>
        <taxon>Tabernariusvirus tabernarius</taxon>
    </lineage>
</organism>
<accession>A0A2H4P6V4</accession>
<dbReference type="Proteomes" id="UP000241090">
    <property type="component" value="Segment"/>
</dbReference>
<gene>
    <name evidence="1" type="ORF">CNR33_00061</name>
</gene>
<name>A0A2H4P6V4_9CAUD</name>
<reference evidence="1 2" key="1">
    <citation type="submission" date="2017-09" db="EMBL/GenBank/DDBJ databases">
        <authorList>
            <person name="Ehlers B."/>
            <person name="Leendertz F.H."/>
        </authorList>
    </citation>
    <scope>NUCLEOTIDE SEQUENCE [LARGE SCALE GENOMIC DNA]</scope>
</reference>
<evidence type="ECO:0000313" key="2">
    <source>
        <dbReference type="Proteomes" id="UP000241090"/>
    </source>
</evidence>
<protein>
    <submittedName>
        <fullName evidence="1">Uncharacterized protein</fullName>
    </submittedName>
</protein>
<keyword evidence="2" id="KW-1185">Reference proteome</keyword>
<dbReference type="EMBL" id="MG018926">
    <property type="protein sequence ID" value="ATW57907.1"/>
    <property type="molecule type" value="Genomic_DNA"/>
</dbReference>
<proteinExistence type="predicted"/>
<sequence>MKKRADKGIIPWKELAELFVLLLKLILGEGIRNHLARAVIVVLAGAVGGYTGSEPILEAIPELFRMIDEDEDEGKDDK</sequence>
<evidence type="ECO:0000313" key="1">
    <source>
        <dbReference type="EMBL" id="ATW57907.1"/>
    </source>
</evidence>